<dbReference type="InterPro" id="IPR013655">
    <property type="entry name" value="PAS_fold_3"/>
</dbReference>
<reference evidence="2 3" key="1">
    <citation type="journal article" date="2011" name="J. Bacteriol.">
        <title>Genome sequence of the verrucomicrobium Opitutus terrae PB90-1, an abundant inhabitant of rice paddy soil ecosystems.</title>
        <authorList>
            <person name="van Passel M.W."/>
            <person name="Kant R."/>
            <person name="Palva A."/>
            <person name="Copeland A."/>
            <person name="Lucas S."/>
            <person name="Lapidus A."/>
            <person name="Glavina del Rio T."/>
            <person name="Pitluck S."/>
            <person name="Goltsman E."/>
            <person name="Clum A."/>
            <person name="Sun H."/>
            <person name="Schmutz J."/>
            <person name="Larimer F.W."/>
            <person name="Land M.L."/>
            <person name="Hauser L."/>
            <person name="Kyrpides N."/>
            <person name="Mikhailova N."/>
            <person name="Richardson P.P."/>
            <person name="Janssen P.H."/>
            <person name="de Vos W.M."/>
            <person name="Smidt H."/>
        </authorList>
    </citation>
    <scope>NUCLEOTIDE SEQUENCE [LARGE SCALE GENOMIC DNA]</scope>
    <source>
        <strain evidence="3">DSM 11246 / JCM 15787 / PB90-1</strain>
    </source>
</reference>
<name>B1ZU23_OPITP</name>
<evidence type="ECO:0000313" key="2">
    <source>
        <dbReference type="EMBL" id="ACB75905.1"/>
    </source>
</evidence>
<evidence type="ECO:0000313" key="3">
    <source>
        <dbReference type="Proteomes" id="UP000007013"/>
    </source>
</evidence>
<dbReference type="Proteomes" id="UP000007013">
    <property type="component" value="Chromosome"/>
</dbReference>
<dbReference type="InterPro" id="IPR035965">
    <property type="entry name" value="PAS-like_dom_sf"/>
</dbReference>
<gene>
    <name evidence="2" type="ordered locus">Oter_2624</name>
</gene>
<proteinExistence type="predicted"/>
<dbReference type="STRING" id="452637.Oter_2624"/>
<feature type="domain" description="PAS" evidence="1">
    <location>
        <begin position="81"/>
        <end position="156"/>
    </location>
</feature>
<accession>B1ZU23</accession>
<protein>
    <submittedName>
        <fullName evidence="2">PAS fold-3 domain protein</fullName>
    </submittedName>
</protein>
<dbReference type="InterPro" id="IPR000014">
    <property type="entry name" value="PAS"/>
</dbReference>
<dbReference type="SMART" id="SM00091">
    <property type="entry name" value="PAS"/>
    <property type="match status" value="1"/>
</dbReference>
<organism evidence="2 3">
    <name type="scientific">Opitutus terrae (strain DSM 11246 / JCM 15787 / PB90-1)</name>
    <dbReference type="NCBI Taxonomy" id="452637"/>
    <lineage>
        <taxon>Bacteria</taxon>
        <taxon>Pseudomonadati</taxon>
        <taxon>Verrucomicrobiota</taxon>
        <taxon>Opitutia</taxon>
        <taxon>Opitutales</taxon>
        <taxon>Opitutaceae</taxon>
        <taxon>Opitutus</taxon>
    </lineage>
</organism>
<keyword evidence="3" id="KW-1185">Reference proteome</keyword>
<dbReference type="Gene3D" id="3.30.450.20">
    <property type="entry name" value="PAS domain"/>
    <property type="match status" value="1"/>
</dbReference>
<dbReference type="eggNOG" id="COG2202">
    <property type="taxonomic scope" value="Bacteria"/>
</dbReference>
<dbReference type="KEGG" id="ote:Oter_2624"/>
<dbReference type="AlphaFoldDB" id="B1ZU23"/>
<evidence type="ECO:0000259" key="1">
    <source>
        <dbReference type="PROSITE" id="PS50112"/>
    </source>
</evidence>
<dbReference type="CDD" id="cd00130">
    <property type="entry name" value="PAS"/>
    <property type="match status" value="1"/>
</dbReference>
<dbReference type="HOGENOM" id="CLU_1137150_0_0_0"/>
<dbReference type="EMBL" id="CP001032">
    <property type="protein sequence ID" value="ACB75905.1"/>
    <property type="molecule type" value="Genomic_DNA"/>
</dbReference>
<dbReference type="PROSITE" id="PS50112">
    <property type="entry name" value="PAS"/>
    <property type="match status" value="1"/>
</dbReference>
<sequence>MPACGAVALALCRVGLVSPSRRHAAAPSRTFLVPALQRRFARRSRVRTSGGGIPAREGGSSIMNTRSFQNPFSGEAPAGAVMAALARLLANLPGFVYRSRPDAQRTMEFVSDRCRDLTGYDPHRFIENQSLTYGALIHPADRARVDGIIFNAAARGRRFTCGYRLQTAYGGCVEVVDRGVGVLDETGALCAIEGYIYRADGAREPGELDVPGVLDVDDATSELVDRMLRTRTPDVPAPIPTAIE</sequence>
<dbReference type="Pfam" id="PF08447">
    <property type="entry name" value="PAS_3"/>
    <property type="match status" value="1"/>
</dbReference>
<dbReference type="SUPFAM" id="SSF55785">
    <property type="entry name" value="PYP-like sensor domain (PAS domain)"/>
    <property type="match status" value="1"/>
</dbReference>